<feature type="transmembrane region" description="Helical" evidence="7">
    <location>
        <begin position="147"/>
        <end position="167"/>
    </location>
</feature>
<evidence type="ECO:0000313" key="8">
    <source>
        <dbReference type="EMBL" id="SEU11944.1"/>
    </source>
</evidence>
<dbReference type="AlphaFoldDB" id="A0A1I0JN00"/>
<evidence type="ECO:0000256" key="6">
    <source>
        <dbReference type="PIRSR" id="PIRSR604254-1"/>
    </source>
</evidence>
<gene>
    <name evidence="8" type="ORF">SAMN05444285_1492</name>
</gene>
<organism evidence="8 9">
    <name type="scientific">Draconibacterium orientale</name>
    <dbReference type="NCBI Taxonomy" id="1168034"/>
    <lineage>
        <taxon>Bacteria</taxon>
        <taxon>Pseudomonadati</taxon>
        <taxon>Bacteroidota</taxon>
        <taxon>Bacteroidia</taxon>
        <taxon>Marinilabiliales</taxon>
        <taxon>Prolixibacteraceae</taxon>
        <taxon>Draconibacterium</taxon>
    </lineage>
</organism>
<evidence type="ECO:0000313" key="9">
    <source>
        <dbReference type="Proteomes" id="UP000181981"/>
    </source>
</evidence>
<evidence type="ECO:0000256" key="4">
    <source>
        <dbReference type="ARBA" id="ARBA00022989"/>
    </source>
</evidence>
<feature type="transmembrane region" description="Helical" evidence="7">
    <location>
        <begin position="89"/>
        <end position="111"/>
    </location>
</feature>
<dbReference type="InterPro" id="IPR005744">
    <property type="entry name" value="Hy-lIII"/>
</dbReference>
<dbReference type="NCBIfam" id="TIGR01065">
    <property type="entry name" value="hlyIII"/>
    <property type="match status" value="1"/>
</dbReference>
<dbReference type="Pfam" id="PF03006">
    <property type="entry name" value="HlyIII"/>
    <property type="match status" value="1"/>
</dbReference>
<dbReference type="GO" id="GO:0140911">
    <property type="term" value="F:pore-forming activity"/>
    <property type="evidence" value="ECO:0007669"/>
    <property type="project" value="InterPro"/>
</dbReference>
<dbReference type="GO" id="GO:0012505">
    <property type="term" value="C:endomembrane system"/>
    <property type="evidence" value="ECO:0007669"/>
    <property type="project" value="UniProtKB-SubCell"/>
</dbReference>
<sequence length="223" mass="25019">MLRKATIMRKKVEAGYRTLSIGEEIFNSITHGIGTLLSIAALVLLVVFASIKGNVWHVVSFSIFGSSLVLLYLSSTLYHSFTREKLKNLFVRFDHAAIFLLIAGTYTPFVLTTIRGALGWTLFGIIWTLAIAGMVVRSIYLTRFRKLMVGIYLAMGWMFLLAIGPIVRNLPTSSIAFLFIGGACYSIGVIFYAWRNLKYSHGIWHLFVLAGSIMHFFSVLYSL</sequence>
<dbReference type="GO" id="GO:0016020">
    <property type="term" value="C:membrane"/>
    <property type="evidence" value="ECO:0007669"/>
    <property type="project" value="InterPro"/>
</dbReference>
<dbReference type="PANTHER" id="PTHR20855:SF129">
    <property type="entry name" value="HEMOLYSIN-3 HOMOLOG"/>
    <property type="match status" value="1"/>
</dbReference>
<keyword evidence="6" id="KW-0862">Zinc</keyword>
<keyword evidence="5 7" id="KW-0472">Membrane</keyword>
<evidence type="ECO:0000256" key="3">
    <source>
        <dbReference type="ARBA" id="ARBA00022692"/>
    </source>
</evidence>
<dbReference type="GO" id="GO:0046872">
    <property type="term" value="F:metal ion binding"/>
    <property type="evidence" value="ECO:0007669"/>
    <property type="project" value="UniProtKB-KW"/>
</dbReference>
<comment type="subcellular location">
    <subcellularLocation>
        <location evidence="1">Endomembrane system</location>
        <topology evidence="1">Multi-pass membrane protein</topology>
    </subcellularLocation>
</comment>
<feature type="binding site" evidence="6">
    <location>
        <position position="201"/>
    </location>
    <ligand>
        <name>Zn(2+)</name>
        <dbReference type="ChEBI" id="CHEBI:29105"/>
    </ligand>
</feature>
<accession>A0A1I0JN00</accession>
<reference evidence="8 9" key="1">
    <citation type="submission" date="2016-10" db="EMBL/GenBank/DDBJ databases">
        <authorList>
            <person name="de Groot N.N."/>
        </authorList>
    </citation>
    <scope>NUCLEOTIDE SEQUENCE [LARGE SCALE GENOMIC DNA]</scope>
    <source>
        <strain evidence="8 9">DSM 25947</strain>
    </source>
</reference>
<name>A0A1I0JN00_9BACT</name>
<keyword evidence="6" id="KW-0479">Metal-binding</keyword>
<dbReference type="PANTHER" id="PTHR20855">
    <property type="entry name" value="ADIPOR/PROGESTIN RECEPTOR-RELATED"/>
    <property type="match status" value="1"/>
</dbReference>
<proteinExistence type="inferred from homology"/>
<protein>
    <submittedName>
        <fullName evidence="8">Hemolysin III</fullName>
    </submittedName>
</protein>
<feature type="transmembrane region" description="Helical" evidence="7">
    <location>
        <begin position="25"/>
        <end position="49"/>
    </location>
</feature>
<feature type="transmembrane region" description="Helical" evidence="7">
    <location>
        <begin position="55"/>
        <end position="77"/>
    </location>
</feature>
<evidence type="ECO:0000256" key="1">
    <source>
        <dbReference type="ARBA" id="ARBA00004127"/>
    </source>
</evidence>
<feature type="transmembrane region" description="Helical" evidence="7">
    <location>
        <begin position="117"/>
        <end position="140"/>
    </location>
</feature>
<comment type="similarity">
    <text evidence="2">Belongs to the UPF0073 (Hly-III) family.</text>
</comment>
<dbReference type="EMBL" id="FOHT01000049">
    <property type="protein sequence ID" value="SEU11944.1"/>
    <property type="molecule type" value="Genomic_DNA"/>
</dbReference>
<dbReference type="Proteomes" id="UP000181981">
    <property type="component" value="Unassembled WGS sequence"/>
</dbReference>
<feature type="transmembrane region" description="Helical" evidence="7">
    <location>
        <begin position="173"/>
        <end position="194"/>
    </location>
</feature>
<keyword evidence="3 7" id="KW-0812">Transmembrane</keyword>
<feature type="binding site" evidence="6">
    <location>
        <position position="79"/>
    </location>
    <ligand>
        <name>Zn(2+)</name>
        <dbReference type="ChEBI" id="CHEBI:29105"/>
    </ligand>
</feature>
<dbReference type="InterPro" id="IPR004254">
    <property type="entry name" value="AdipoR/HlyIII-related"/>
</dbReference>
<feature type="transmembrane region" description="Helical" evidence="7">
    <location>
        <begin position="203"/>
        <end position="221"/>
    </location>
</feature>
<evidence type="ECO:0000256" key="2">
    <source>
        <dbReference type="ARBA" id="ARBA00008488"/>
    </source>
</evidence>
<evidence type="ECO:0000256" key="7">
    <source>
        <dbReference type="SAM" id="Phobius"/>
    </source>
</evidence>
<feature type="binding site" evidence="6">
    <location>
        <position position="205"/>
    </location>
    <ligand>
        <name>Zn(2+)</name>
        <dbReference type="ChEBI" id="CHEBI:29105"/>
    </ligand>
</feature>
<keyword evidence="4 7" id="KW-1133">Transmembrane helix</keyword>
<evidence type="ECO:0000256" key="5">
    <source>
        <dbReference type="ARBA" id="ARBA00023136"/>
    </source>
</evidence>